<evidence type="ECO:0000256" key="1">
    <source>
        <dbReference type="SAM" id="MobiDB-lite"/>
    </source>
</evidence>
<dbReference type="Pfam" id="PF05729">
    <property type="entry name" value="NACHT"/>
    <property type="match status" value="1"/>
</dbReference>
<dbReference type="InterPro" id="IPR036179">
    <property type="entry name" value="Ig-like_dom_sf"/>
</dbReference>
<dbReference type="PANTHER" id="PTHR46312">
    <property type="entry name" value="NACHT DOMAIN-CONTAINING PROTEIN"/>
    <property type="match status" value="1"/>
</dbReference>
<feature type="compositionally biased region" description="Basic and acidic residues" evidence="1">
    <location>
        <begin position="1164"/>
        <end position="1190"/>
    </location>
</feature>
<dbReference type="Proteomes" id="UP001152320">
    <property type="component" value="Chromosome 1"/>
</dbReference>
<protein>
    <submittedName>
        <fullName evidence="4">NLR family CARD domain-containing protein 4</fullName>
    </submittedName>
</protein>
<dbReference type="PANTHER" id="PTHR46312:SF2">
    <property type="entry name" value="NUCLEOTIDE-BINDING OLIGOMERIZATION DOMAIN-CONTAINING PROTEIN 2-LIKE"/>
    <property type="match status" value="1"/>
</dbReference>
<organism evidence="4 5">
    <name type="scientific">Holothuria leucospilota</name>
    <name type="common">Black long sea cucumber</name>
    <name type="synonym">Mertensiothuria leucospilota</name>
    <dbReference type="NCBI Taxonomy" id="206669"/>
    <lineage>
        <taxon>Eukaryota</taxon>
        <taxon>Metazoa</taxon>
        <taxon>Echinodermata</taxon>
        <taxon>Eleutherozoa</taxon>
        <taxon>Echinozoa</taxon>
        <taxon>Holothuroidea</taxon>
        <taxon>Aspidochirotacea</taxon>
        <taxon>Aspidochirotida</taxon>
        <taxon>Holothuriidae</taxon>
        <taxon>Holothuria</taxon>
    </lineage>
</organism>
<dbReference type="InterPro" id="IPR013783">
    <property type="entry name" value="Ig-like_fold"/>
</dbReference>
<evidence type="ECO:0000259" key="3">
    <source>
        <dbReference type="PROSITE" id="PS50835"/>
    </source>
</evidence>
<name>A0A9Q1CRZ9_HOLLE</name>
<dbReference type="SUPFAM" id="SSF48726">
    <property type="entry name" value="Immunoglobulin"/>
    <property type="match status" value="1"/>
</dbReference>
<dbReference type="InterPro" id="IPR007111">
    <property type="entry name" value="NACHT_NTPase"/>
</dbReference>
<evidence type="ECO:0000256" key="2">
    <source>
        <dbReference type="SAM" id="SignalP"/>
    </source>
</evidence>
<accession>A0A9Q1CRZ9</accession>
<comment type="caution">
    <text evidence="4">The sequence shown here is derived from an EMBL/GenBank/DDBJ whole genome shotgun (WGS) entry which is preliminary data.</text>
</comment>
<dbReference type="Gene3D" id="2.60.40.10">
    <property type="entry name" value="Immunoglobulins"/>
    <property type="match status" value="1"/>
</dbReference>
<sequence>MTMRTSSGLGVLVLLIATFYCSGVHTKGTCESPQFLELYKRGIINCMFHEEFFSVLWYNTLEYLEYDPILDYQNTIKTGVGYESGEFDVYPNGSLIINRVSPQHDFFTVAYLHTRNGVPKFIHIQIVGVDIPDVGFPVINLCGNSSRYCYIQLDSPSVKCSVSKTRSEVMVSLCARTINGDKNISSEISITTDGGRGYTSSVISTDVFHYSPLLVLLACKAYSPPGILKNNESMILVQNGDIGSGRDKLIVRHFQRNKMLKLECAEKDIGFVVWKKMTTSSTAKSEVLLSSLFIGETVTEIVAEDVSADDQGSLVITEIQVKHEGRYECIYGNGLSDGAILYDVNIIVPAYPVIEGCNQQQYCVLNAEYEGNVTCKVTGIRPQVQLRWKTLSNGDIPLIVFKKQQLLVTENGDTFDVVLVSEYRITDKSHDKVTVQCDVVATQEQLLGLTVKMDLLLEKVNESPTSPISKSFQWIVPVIVAVCLVLVLGMIIEKICRRNNSTKQVRNVGEMIPMFEESHPTDTVYLVEMKQKFLKQVRERYKDLYDAVQPIPYIKDRLYCVDRVFVEGGIEYLDSRTGDAKGHWTSLASYQNVFDNSHVKSPRRILEGEPGYGKSTVTLQFAYDWCNFIPTSPLRDVEILVLLRLRQLGGVESIYRAIKQFILPRDSPLSEIDIEHILQDSGSVVVILDGFDEYPDQDSTSSDVISIIARQMFQDFEVVLTTRSSVLPKKYPPLTKRLRLTGFDEKARRYYIRKAVVGDNDDSVRKIEGYLEENPILSNLCQVPLLFVIFAHMTNESEKFRKLNSVTSFFRHMISCFHSHMRNKMNDENVCEYETFENSHRALDKLAFEAFSGQSQKLFWDKDEMCQLVGEDFYYQYKRIGILVEEEEFDVTEHVQYKTEVKFYHKLFCEWYAAHYLADLIKQNPNLNLNECLQHLDPFDVQYLYRFVCGLNSLSSEKIIAYLTNIEGGDKFAILCILEKTGEIDNIMETIRQLCFEGLVISGHDSLLLQRSSMQLLEIATRNDIPIEYVQLHNCFQLVDLSTAAIRTTSGLTLSSKIPVKQLWITLYNRGMTEDEYVTVVDYSSMCTSLHYLGLAGSPPPNSFEVGPALSSLSSRNVTVKYLGVYTWSSKCILNFSTGRWEREHDGLECTEEDFARMKEEWDRVKDDTDEAHKRDVQNERNRLRKEAEQKLSQNN</sequence>
<reference evidence="4" key="1">
    <citation type="submission" date="2021-10" db="EMBL/GenBank/DDBJ databases">
        <title>Tropical sea cucumber genome reveals ecological adaptation and Cuvierian tubules defense mechanism.</title>
        <authorList>
            <person name="Chen T."/>
        </authorList>
    </citation>
    <scope>NUCLEOTIDE SEQUENCE</scope>
    <source>
        <strain evidence="4">Nanhai2018</strain>
        <tissue evidence="4">Muscle</tissue>
    </source>
</reference>
<dbReference type="PROSITE" id="PS50835">
    <property type="entry name" value="IG_LIKE"/>
    <property type="match status" value="1"/>
</dbReference>
<evidence type="ECO:0000313" key="4">
    <source>
        <dbReference type="EMBL" id="KAJ8051002.1"/>
    </source>
</evidence>
<feature type="region of interest" description="Disordered" evidence="1">
    <location>
        <begin position="1164"/>
        <end position="1196"/>
    </location>
</feature>
<proteinExistence type="predicted"/>
<dbReference type="OrthoDB" id="427518at2759"/>
<dbReference type="EMBL" id="JAIZAY010000001">
    <property type="protein sequence ID" value="KAJ8051002.1"/>
    <property type="molecule type" value="Genomic_DNA"/>
</dbReference>
<feature type="chain" id="PRO_5040438854" evidence="2">
    <location>
        <begin position="24"/>
        <end position="1196"/>
    </location>
</feature>
<dbReference type="InterPro" id="IPR007110">
    <property type="entry name" value="Ig-like_dom"/>
</dbReference>
<dbReference type="InterPro" id="IPR027417">
    <property type="entry name" value="P-loop_NTPase"/>
</dbReference>
<feature type="signal peptide" evidence="2">
    <location>
        <begin position="1"/>
        <end position="23"/>
    </location>
</feature>
<feature type="domain" description="Ig-like" evidence="3">
    <location>
        <begin position="349"/>
        <end position="448"/>
    </location>
</feature>
<dbReference type="AlphaFoldDB" id="A0A9Q1CRZ9"/>
<dbReference type="SUPFAM" id="SSF52540">
    <property type="entry name" value="P-loop containing nucleoside triphosphate hydrolases"/>
    <property type="match status" value="1"/>
</dbReference>
<keyword evidence="2" id="KW-0732">Signal</keyword>
<gene>
    <name evidence="4" type="ORF">HOLleu_04406</name>
</gene>
<dbReference type="Gene3D" id="3.40.50.300">
    <property type="entry name" value="P-loop containing nucleotide triphosphate hydrolases"/>
    <property type="match status" value="1"/>
</dbReference>
<keyword evidence="5" id="KW-1185">Reference proteome</keyword>
<evidence type="ECO:0000313" key="5">
    <source>
        <dbReference type="Proteomes" id="UP001152320"/>
    </source>
</evidence>